<sequence length="261" mass="27213">MNFNNLLWEQDGKVAIVSFNRPQAMNALNLETLEELERVIWKVANDNSIGVLILTGSGGKAFVGGADIAELRALESSIEGVALCRRAQGIAAGLEEMGKPVIAAINGFALGGGLELALACDIRLAADTARVGLPEISLGIIPGNGGTQRLARLVGKGLAKYLIFTGSHLTAQEALELGIVEKVYPAGELLGKAKELAAKLAKCAPVALAMAKRAINIGLDTDLATACAMEAYLFGIAAGTEDAKEGTGAFLDKRQPQFIGR</sequence>
<dbReference type="Proteomes" id="UP000005104">
    <property type="component" value="Chromosome"/>
</dbReference>
<dbReference type="FunFam" id="1.10.12.10:FF:000001">
    <property type="entry name" value="Probable enoyl-CoA hydratase, mitochondrial"/>
    <property type="match status" value="1"/>
</dbReference>
<keyword evidence="9" id="KW-1185">Reference proteome</keyword>
<comment type="pathway">
    <text evidence="1">Lipid metabolism; butanoate metabolism.</text>
</comment>
<dbReference type="GO" id="GO:0006635">
    <property type="term" value="P:fatty acid beta-oxidation"/>
    <property type="evidence" value="ECO:0007669"/>
    <property type="project" value="TreeGrafter"/>
</dbReference>
<evidence type="ECO:0000256" key="7">
    <source>
        <dbReference type="RuleBase" id="RU003707"/>
    </source>
</evidence>
<dbReference type="HOGENOM" id="CLU_009834_7_6_9"/>
<evidence type="ECO:0000256" key="6">
    <source>
        <dbReference type="ARBA" id="ARBA00067035"/>
    </source>
</evidence>
<dbReference type="Pfam" id="PF00378">
    <property type="entry name" value="ECH_1"/>
    <property type="match status" value="1"/>
</dbReference>
<dbReference type="PANTHER" id="PTHR11941">
    <property type="entry name" value="ENOYL-COA HYDRATASE-RELATED"/>
    <property type="match status" value="1"/>
</dbReference>
<dbReference type="InterPro" id="IPR029045">
    <property type="entry name" value="ClpP/crotonase-like_dom_sf"/>
</dbReference>
<dbReference type="PANTHER" id="PTHR11941:SF54">
    <property type="entry name" value="ENOYL-COA HYDRATASE, MITOCHONDRIAL"/>
    <property type="match status" value="1"/>
</dbReference>
<dbReference type="STRING" id="768710.DesyoDRAFT_1753"/>
<dbReference type="FunFam" id="3.90.226.10:FF:000009">
    <property type="entry name" value="Carnitinyl-CoA dehydratase"/>
    <property type="match status" value="1"/>
</dbReference>
<dbReference type="EMBL" id="CM001441">
    <property type="protein sequence ID" value="EHQ88881.1"/>
    <property type="molecule type" value="Genomic_DNA"/>
</dbReference>
<dbReference type="CDD" id="cd06558">
    <property type="entry name" value="crotonase-like"/>
    <property type="match status" value="1"/>
</dbReference>
<dbReference type="RefSeq" id="WP_007781833.1">
    <property type="nucleotide sequence ID" value="NZ_CM001441.1"/>
</dbReference>
<protein>
    <recommendedName>
        <fullName evidence="6">short-chain-enoyl-CoA hydratase</fullName>
        <ecNumber evidence="6">4.2.1.150</ecNumber>
    </recommendedName>
</protein>
<reference evidence="8 9" key="1">
    <citation type="submission" date="2011-11" db="EMBL/GenBank/DDBJ databases">
        <title>The Noncontiguous Finished genome of Desulfosporosinus youngiae DSM 17734.</title>
        <authorList>
            <consortium name="US DOE Joint Genome Institute (JGI-PGF)"/>
            <person name="Lucas S."/>
            <person name="Han J."/>
            <person name="Lapidus A."/>
            <person name="Cheng J.-F."/>
            <person name="Goodwin L."/>
            <person name="Pitluck S."/>
            <person name="Peters L."/>
            <person name="Ovchinnikova G."/>
            <person name="Lu M."/>
            <person name="Land M.L."/>
            <person name="Hauser L."/>
            <person name="Pester M."/>
            <person name="Spring S."/>
            <person name="Ollivier B."/>
            <person name="Rattei T."/>
            <person name="Klenk H.-P."/>
            <person name="Wagner M."/>
            <person name="Loy A."/>
            <person name="Woyke T.J."/>
        </authorList>
    </citation>
    <scope>NUCLEOTIDE SEQUENCE [LARGE SCALE GENOMIC DNA]</scope>
    <source>
        <strain evidence="8 9">DSM 17734</strain>
    </source>
</reference>
<dbReference type="Gene3D" id="1.10.12.10">
    <property type="entry name" value="Lyase 2-enoyl-coa Hydratase, Chain A, domain 2"/>
    <property type="match status" value="1"/>
</dbReference>
<organism evidence="8 9">
    <name type="scientific">Desulfosporosinus youngiae DSM 17734</name>
    <dbReference type="NCBI Taxonomy" id="768710"/>
    <lineage>
        <taxon>Bacteria</taxon>
        <taxon>Bacillati</taxon>
        <taxon>Bacillota</taxon>
        <taxon>Clostridia</taxon>
        <taxon>Eubacteriales</taxon>
        <taxon>Desulfitobacteriaceae</taxon>
        <taxon>Desulfosporosinus</taxon>
    </lineage>
</organism>
<dbReference type="OrthoDB" id="9775794at2"/>
<gene>
    <name evidence="8" type="ORF">DesyoDRAFT_1753</name>
</gene>
<dbReference type="Gene3D" id="3.90.226.10">
    <property type="entry name" value="2-enoyl-CoA Hydratase, Chain A, domain 1"/>
    <property type="match status" value="1"/>
</dbReference>
<dbReference type="EC" id="4.2.1.150" evidence="6"/>
<evidence type="ECO:0000313" key="9">
    <source>
        <dbReference type="Proteomes" id="UP000005104"/>
    </source>
</evidence>
<keyword evidence="4" id="KW-0456">Lyase</keyword>
<evidence type="ECO:0000256" key="2">
    <source>
        <dbReference type="ARBA" id="ARBA00005254"/>
    </source>
</evidence>
<dbReference type="GO" id="GO:0018812">
    <property type="term" value="F:3-hydroxyacyl-CoA dehydratase activity"/>
    <property type="evidence" value="ECO:0007669"/>
    <property type="project" value="UniProtKB-EC"/>
</dbReference>
<dbReference type="PROSITE" id="PS00166">
    <property type="entry name" value="ENOYL_COA_HYDRATASE"/>
    <property type="match status" value="1"/>
</dbReference>
<name>H5Y3B2_9FIRM</name>
<accession>H5Y3B2</accession>
<evidence type="ECO:0000313" key="8">
    <source>
        <dbReference type="EMBL" id="EHQ88881.1"/>
    </source>
</evidence>
<comment type="subunit">
    <text evidence="3">Homotetramer.</text>
</comment>
<proteinExistence type="inferred from homology"/>
<comment type="catalytic activity">
    <reaction evidence="5">
        <text>a short-chain (3S)-3-hydroxyacyl-CoA = a short-chain (2E)-enoyl-CoA + H2O</text>
        <dbReference type="Rhea" id="RHEA:52664"/>
        <dbReference type="ChEBI" id="CHEBI:15377"/>
        <dbReference type="ChEBI" id="CHEBI:87488"/>
        <dbReference type="ChEBI" id="CHEBI:136760"/>
        <dbReference type="EC" id="4.2.1.150"/>
    </reaction>
</comment>
<dbReference type="eggNOG" id="COG1024">
    <property type="taxonomic scope" value="Bacteria"/>
</dbReference>
<evidence type="ECO:0000256" key="1">
    <source>
        <dbReference type="ARBA" id="ARBA00005086"/>
    </source>
</evidence>
<evidence type="ECO:0000256" key="3">
    <source>
        <dbReference type="ARBA" id="ARBA00011881"/>
    </source>
</evidence>
<dbReference type="InterPro" id="IPR014748">
    <property type="entry name" value="Enoyl-CoA_hydra_C"/>
</dbReference>
<dbReference type="AlphaFoldDB" id="H5Y3B2"/>
<evidence type="ECO:0000256" key="5">
    <source>
        <dbReference type="ARBA" id="ARBA00050624"/>
    </source>
</evidence>
<evidence type="ECO:0000256" key="4">
    <source>
        <dbReference type="ARBA" id="ARBA00023239"/>
    </source>
</evidence>
<dbReference type="SUPFAM" id="SSF52096">
    <property type="entry name" value="ClpP/crotonase"/>
    <property type="match status" value="1"/>
</dbReference>
<dbReference type="InterPro" id="IPR001753">
    <property type="entry name" value="Enoyl-CoA_hydra/iso"/>
</dbReference>
<comment type="similarity">
    <text evidence="2 7">Belongs to the enoyl-CoA hydratase/isomerase family.</text>
</comment>
<dbReference type="InterPro" id="IPR018376">
    <property type="entry name" value="Enoyl-CoA_hyd/isom_CS"/>
</dbReference>